<sequence>KATGAAGGAIPRRRNGKVFLDLELNRDFNGEDYEYEDEAKLVIFPDHFEIPLPNIEELPALVSESVLCFRACWKGRVHLMVPWLQDRLKKWNS</sequence>
<feature type="non-terminal residue" evidence="1">
    <location>
        <position position="1"/>
    </location>
</feature>
<name>A0ABU7D3Z4_9TELE</name>
<comment type="caution">
    <text evidence="1">The sequence shown here is derived from an EMBL/GenBank/DDBJ whole genome shotgun (WGS) entry which is preliminary data.</text>
</comment>
<reference evidence="1 2" key="1">
    <citation type="submission" date="2021-06" db="EMBL/GenBank/DDBJ databases">
        <authorList>
            <person name="Palmer J.M."/>
        </authorList>
    </citation>
    <scope>NUCLEOTIDE SEQUENCE [LARGE SCALE GENOMIC DNA]</scope>
    <source>
        <strain evidence="1 2">CL_MEX2019</strain>
        <tissue evidence="1">Muscle</tissue>
    </source>
</reference>
<gene>
    <name evidence="1" type="primary">USP13_5</name>
    <name evidence="1" type="ORF">CHARACLAT_031055</name>
</gene>
<keyword evidence="2" id="KW-1185">Reference proteome</keyword>
<keyword evidence="1" id="KW-0378">Hydrolase</keyword>
<proteinExistence type="predicted"/>
<dbReference type="Proteomes" id="UP001352852">
    <property type="component" value="Unassembled WGS sequence"/>
</dbReference>
<protein>
    <submittedName>
        <fullName evidence="1">Ubiquitin carboxyl-terminal hydrolase 13</fullName>
    </submittedName>
</protein>
<dbReference type="EMBL" id="JAHUTJ010013063">
    <property type="protein sequence ID" value="MED6269225.1"/>
    <property type="molecule type" value="Genomic_DNA"/>
</dbReference>
<organism evidence="1 2">
    <name type="scientific">Characodon lateralis</name>
    <dbReference type="NCBI Taxonomy" id="208331"/>
    <lineage>
        <taxon>Eukaryota</taxon>
        <taxon>Metazoa</taxon>
        <taxon>Chordata</taxon>
        <taxon>Craniata</taxon>
        <taxon>Vertebrata</taxon>
        <taxon>Euteleostomi</taxon>
        <taxon>Actinopterygii</taxon>
        <taxon>Neopterygii</taxon>
        <taxon>Teleostei</taxon>
        <taxon>Neoteleostei</taxon>
        <taxon>Acanthomorphata</taxon>
        <taxon>Ovalentaria</taxon>
        <taxon>Atherinomorphae</taxon>
        <taxon>Cyprinodontiformes</taxon>
        <taxon>Goodeidae</taxon>
        <taxon>Characodon</taxon>
    </lineage>
</organism>
<evidence type="ECO:0000313" key="2">
    <source>
        <dbReference type="Proteomes" id="UP001352852"/>
    </source>
</evidence>
<evidence type="ECO:0000313" key="1">
    <source>
        <dbReference type="EMBL" id="MED6269225.1"/>
    </source>
</evidence>
<dbReference type="GO" id="GO:0016787">
    <property type="term" value="F:hydrolase activity"/>
    <property type="evidence" value="ECO:0007669"/>
    <property type="project" value="UniProtKB-KW"/>
</dbReference>
<accession>A0ABU7D3Z4</accession>